<dbReference type="STRING" id="2015173.A0A026WAI0"/>
<dbReference type="Pfam" id="PF03985">
    <property type="entry name" value="Paf1"/>
    <property type="match status" value="1"/>
</dbReference>
<dbReference type="InterPro" id="IPR007133">
    <property type="entry name" value="RNA_pol_II-assoc_Paf1"/>
</dbReference>
<sequence>MLRAVESGHQRDETGENNHATKPVEKSLRSEFICRMKYGNTLPDIPSDPKFITYPFKTTRFVEYNPTDLERTYKYEILMENDLGVDIDLINKDMYEGDPNAQLDPTDEKLLEEDVFLPQKTTRSKHHSKLVCWLRHPEYISTENTRFQPQATDKVEAKVGYSIKKKLMEEVLCMDRRSQIKAIEKTFEDNKKPIERHYYKPNVVPLEILPVYPDFTLWKYPCAQVIFDADPAPTSQPDAAQIEKLSQAMIRGVVDEEGEQFVAYFLPSEETLEKRRRDFIAGVNYVDDEEYEYKMAREYNWNVKSKASKGYEENYFFVIRQEGIYYNELETRVRLSKRRQKIGQPNNTRLIARHRPLNASEFQMHKYRDKQLEVQRDEDE</sequence>
<dbReference type="OMA" id="YQADPMS"/>
<keyword evidence="4" id="KW-0539">Nucleus</keyword>
<dbReference type="Proteomes" id="UP000053097">
    <property type="component" value="Unassembled WGS sequence"/>
</dbReference>
<evidence type="ECO:0000256" key="2">
    <source>
        <dbReference type="ARBA" id="ARBA00007560"/>
    </source>
</evidence>
<protein>
    <recommendedName>
        <fullName evidence="3">RNA polymerase II-associated factor 1 homolog</fullName>
    </recommendedName>
</protein>
<dbReference type="PANTHER" id="PTHR23188">
    <property type="entry name" value="RNA POLYMERASE II-ASSOCIATED FACTOR 1 HOMOLOG"/>
    <property type="match status" value="1"/>
</dbReference>
<dbReference type="GO" id="GO:0016593">
    <property type="term" value="C:Cdc73/Paf1 complex"/>
    <property type="evidence" value="ECO:0007669"/>
    <property type="project" value="InterPro"/>
</dbReference>
<accession>A0A026WAI0</accession>
<comment type="similarity">
    <text evidence="2">Belongs to the PAF1 family.</text>
</comment>
<evidence type="ECO:0000256" key="1">
    <source>
        <dbReference type="ARBA" id="ARBA00004123"/>
    </source>
</evidence>
<keyword evidence="7" id="KW-1185">Reference proteome</keyword>
<evidence type="ECO:0000256" key="5">
    <source>
        <dbReference type="SAM" id="MobiDB-lite"/>
    </source>
</evidence>
<reference evidence="6 7" key="1">
    <citation type="journal article" date="2014" name="Curr. Biol.">
        <title>The genome of the clonal raider ant Cerapachys biroi.</title>
        <authorList>
            <person name="Oxley P.R."/>
            <person name="Ji L."/>
            <person name="Fetter-Pruneda I."/>
            <person name="McKenzie S.K."/>
            <person name="Li C."/>
            <person name="Hu H."/>
            <person name="Zhang G."/>
            <person name="Kronauer D.J."/>
        </authorList>
    </citation>
    <scope>NUCLEOTIDE SEQUENCE [LARGE SCALE GENOMIC DNA]</scope>
</reference>
<feature type="region of interest" description="Disordered" evidence="5">
    <location>
        <begin position="1"/>
        <end position="24"/>
    </location>
</feature>
<gene>
    <name evidence="6" type="ORF">X777_07165</name>
</gene>
<comment type="subcellular location">
    <subcellularLocation>
        <location evidence="1">Nucleus</location>
    </subcellularLocation>
</comment>
<evidence type="ECO:0000313" key="6">
    <source>
        <dbReference type="EMBL" id="EZA52988.1"/>
    </source>
</evidence>
<dbReference type="GO" id="GO:0000993">
    <property type="term" value="F:RNA polymerase II complex binding"/>
    <property type="evidence" value="ECO:0007669"/>
    <property type="project" value="TreeGrafter"/>
</dbReference>
<dbReference type="AlphaFoldDB" id="A0A026WAI0"/>
<dbReference type="OrthoDB" id="10260285at2759"/>
<dbReference type="PANTHER" id="PTHR23188:SF12">
    <property type="entry name" value="RNA POLYMERASE II-ASSOCIATED FACTOR 1 HOMOLOG"/>
    <property type="match status" value="1"/>
</dbReference>
<dbReference type="GO" id="GO:0003682">
    <property type="term" value="F:chromatin binding"/>
    <property type="evidence" value="ECO:0007669"/>
    <property type="project" value="TreeGrafter"/>
</dbReference>
<feature type="compositionally biased region" description="Basic and acidic residues" evidence="5">
    <location>
        <begin position="1"/>
        <end position="16"/>
    </location>
</feature>
<dbReference type="EMBL" id="KK107295">
    <property type="protein sequence ID" value="EZA52988.1"/>
    <property type="molecule type" value="Genomic_DNA"/>
</dbReference>
<evidence type="ECO:0000256" key="4">
    <source>
        <dbReference type="ARBA" id="ARBA00023242"/>
    </source>
</evidence>
<organism evidence="6 7">
    <name type="scientific">Ooceraea biroi</name>
    <name type="common">Clonal raider ant</name>
    <name type="synonym">Cerapachys biroi</name>
    <dbReference type="NCBI Taxonomy" id="2015173"/>
    <lineage>
        <taxon>Eukaryota</taxon>
        <taxon>Metazoa</taxon>
        <taxon>Ecdysozoa</taxon>
        <taxon>Arthropoda</taxon>
        <taxon>Hexapoda</taxon>
        <taxon>Insecta</taxon>
        <taxon>Pterygota</taxon>
        <taxon>Neoptera</taxon>
        <taxon>Endopterygota</taxon>
        <taxon>Hymenoptera</taxon>
        <taxon>Apocrita</taxon>
        <taxon>Aculeata</taxon>
        <taxon>Formicoidea</taxon>
        <taxon>Formicidae</taxon>
        <taxon>Dorylinae</taxon>
        <taxon>Ooceraea</taxon>
    </lineage>
</organism>
<name>A0A026WAI0_OOCBI</name>
<evidence type="ECO:0000256" key="3">
    <source>
        <dbReference type="ARBA" id="ARBA00020462"/>
    </source>
</evidence>
<evidence type="ECO:0000313" key="7">
    <source>
        <dbReference type="Proteomes" id="UP000053097"/>
    </source>
</evidence>
<dbReference type="GO" id="GO:0006368">
    <property type="term" value="P:transcription elongation by RNA polymerase II"/>
    <property type="evidence" value="ECO:0007669"/>
    <property type="project" value="InterPro"/>
</dbReference>
<proteinExistence type="inferred from homology"/>